<evidence type="ECO:0000313" key="3">
    <source>
        <dbReference type="Proteomes" id="UP000000390"/>
    </source>
</evidence>
<reference evidence="2 4" key="2">
    <citation type="journal article" date="2014" name="PLoS Genet.">
        <title>Phylogenetically driven sequencing of extremely halophilic archaea reveals strategies for static and dynamic osmo-response.</title>
        <authorList>
            <person name="Becker E.A."/>
            <person name="Seitzer P.M."/>
            <person name="Tritt A."/>
            <person name="Larsen D."/>
            <person name="Krusor M."/>
            <person name="Yao A.I."/>
            <person name="Wu D."/>
            <person name="Madern D."/>
            <person name="Eisen J.A."/>
            <person name="Darling A.E."/>
            <person name="Facciotti M.T."/>
        </authorList>
    </citation>
    <scope>NUCLEOTIDE SEQUENCE [LARGE SCALE GENOMIC DNA]</scope>
    <source>
        <strain evidence="2">B3</strain>
        <strain evidence="4">DSM 18796 / CECT 7217 / JCM 14584 / KCTC 4019 / B3</strain>
    </source>
</reference>
<reference evidence="1 3" key="1">
    <citation type="journal article" date="2010" name="J. Bacteriol.">
        <title>Complete genome sequence of Halalkalicoccus jeotgali B3(T), an extremely halophilic archaeon.</title>
        <authorList>
            <person name="Roh S.W."/>
            <person name="Nam Y.D."/>
            <person name="Nam S.H."/>
            <person name="Choi S.H."/>
            <person name="Park H.S."/>
            <person name="Bae J.W."/>
        </authorList>
    </citation>
    <scope>NUCLEOTIDE SEQUENCE [LARGE SCALE GENOMIC DNA]</scope>
    <source>
        <strain evidence="1">B3</strain>
        <strain evidence="3">DSM 18796 / CECT 7217 / JCM 14584 / KCTC 4019 / B3</strain>
    </source>
</reference>
<accession>D8J4R2</accession>
<dbReference type="GeneID" id="9419956"/>
<dbReference type="AlphaFoldDB" id="D8J4R2"/>
<dbReference type="eggNOG" id="arCOG07583">
    <property type="taxonomic scope" value="Archaea"/>
</dbReference>
<sequence length="114" mass="11455">MGPALAVEADLELVVEGHPISVTGSGSHLTVASPTVRGAVAVLRGLGTAGDLFGSVGSRFVAADLSADVDVDGSTVARIGPHVEPNALSELLGLAPARVWPGALVRALLRDLRA</sequence>
<keyword evidence="4" id="KW-1185">Reference proteome</keyword>
<dbReference type="Proteomes" id="UP000011645">
    <property type="component" value="Unassembled WGS sequence"/>
</dbReference>
<dbReference type="EMBL" id="CP002062">
    <property type="protein sequence ID" value="ADJ15529.1"/>
    <property type="molecule type" value="Genomic_DNA"/>
</dbReference>
<evidence type="ECO:0000313" key="1">
    <source>
        <dbReference type="EMBL" id="ADJ15529.1"/>
    </source>
</evidence>
<evidence type="ECO:0000313" key="4">
    <source>
        <dbReference type="Proteomes" id="UP000011645"/>
    </source>
</evidence>
<dbReference type="RefSeq" id="WP_008416942.1">
    <property type="nucleotide sequence ID" value="NC_014297.1"/>
</dbReference>
<evidence type="ECO:0000313" key="2">
    <source>
        <dbReference type="EMBL" id="ELY36062.1"/>
    </source>
</evidence>
<gene>
    <name evidence="1" type="ordered locus">HacjB3_10730</name>
    <name evidence="2" type="ORF">C497_11937</name>
</gene>
<organism evidence="1 3">
    <name type="scientific">Halalkalicoccus jeotgali (strain DSM 18796 / CECT 7217 / JCM 14584 / KCTC 4019 / B3)</name>
    <dbReference type="NCBI Taxonomy" id="795797"/>
    <lineage>
        <taxon>Archaea</taxon>
        <taxon>Methanobacteriati</taxon>
        <taxon>Methanobacteriota</taxon>
        <taxon>Stenosarchaea group</taxon>
        <taxon>Halobacteria</taxon>
        <taxon>Halobacteriales</taxon>
        <taxon>Halococcaceae</taxon>
        <taxon>Halalkalicoccus</taxon>
    </lineage>
</organism>
<dbReference type="STRING" id="795797.HacjB3_10730"/>
<dbReference type="KEGG" id="hje:HacjB3_10730"/>
<name>D8J4R2_HALJB</name>
<dbReference type="OrthoDB" id="268017at2157"/>
<dbReference type="HOGENOM" id="CLU_2115401_0_0_2"/>
<dbReference type="PATRIC" id="fig|795797.18.peg.2145"/>
<proteinExistence type="predicted"/>
<dbReference type="Proteomes" id="UP000000390">
    <property type="component" value="Chromosome"/>
</dbReference>
<dbReference type="EMBL" id="AOHV01000030">
    <property type="protein sequence ID" value="ELY36062.1"/>
    <property type="molecule type" value="Genomic_DNA"/>
</dbReference>
<protein>
    <submittedName>
        <fullName evidence="1">Uncharacterized protein</fullName>
    </submittedName>
</protein>